<evidence type="ECO:0000259" key="5">
    <source>
        <dbReference type="Pfam" id="PF12766"/>
    </source>
</evidence>
<evidence type="ECO:0000256" key="4">
    <source>
        <dbReference type="ARBA" id="ARBA00023002"/>
    </source>
</evidence>
<keyword evidence="4" id="KW-0560">Oxidoreductase</keyword>
<evidence type="ECO:0000256" key="2">
    <source>
        <dbReference type="ARBA" id="ARBA00022630"/>
    </source>
</evidence>
<feature type="domain" description="Pyridoxamine 5'-phosphate oxidase Alr4036 family FMN-binding" evidence="5">
    <location>
        <begin position="14"/>
        <end position="99"/>
    </location>
</feature>
<dbReference type="InterPro" id="IPR000659">
    <property type="entry name" value="Pyridox_Oxase"/>
</dbReference>
<dbReference type="Pfam" id="PF12766">
    <property type="entry name" value="Pyridox_oxase_2"/>
    <property type="match status" value="1"/>
</dbReference>
<name>A0A1H3P9A2_9BACT</name>
<proteinExistence type="predicted"/>
<comment type="caution">
    <text evidence="6">The sequence shown here is derived from an EMBL/GenBank/DDBJ whole genome shotgun (WGS) entry which is preliminary data.</text>
</comment>
<sequence>MIEKSLISLENEIWDALHAAVSDPQDPLRTVCLSTTGMDSFPESRIVVLRRAYHASKTIEIHTDSRSEKYRQLISNPNASLLFYDPKNQRQVRMRAAAMIDHQNPVSFQVLDTLSAHGKNLYGLDTDPGTKGKIDIQKSANYVEENSKKHFVVIRLKILSIDFLELNRAFHKRAILSYQDNSLVSASWMMP</sequence>
<dbReference type="InterPro" id="IPR012349">
    <property type="entry name" value="Split_barrel_FMN-bd"/>
</dbReference>
<protein>
    <submittedName>
        <fullName evidence="6">Pyridoxamine 5'-phosphate oxidase</fullName>
    </submittedName>
</protein>
<evidence type="ECO:0000313" key="7">
    <source>
        <dbReference type="Proteomes" id="UP000199663"/>
    </source>
</evidence>
<keyword evidence="3" id="KW-0288">FMN</keyword>
<accession>A0A1H3P9A2</accession>
<reference evidence="6 7" key="1">
    <citation type="submission" date="2016-10" db="EMBL/GenBank/DDBJ databases">
        <authorList>
            <person name="Varghese N."/>
            <person name="Submissions S."/>
        </authorList>
    </citation>
    <scope>NUCLEOTIDE SEQUENCE [LARGE SCALE GENOMIC DNA]</scope>
    <source>
        <strain evidence="6 7">DSM 17997</strain>
    </source>
</reference>
<dbReference type="EMBL" id="FNQC01000004">
    <property type="protein sequence ID" value="SDY97692.1"/>
    <property type="molecule type" value="Genomic_DNA"/>
</dbReference>
<keyword evidence="7" id="KW-1185">Reference proteome</keyword>
<evidence type="ECO:0000313" key="6">
    <source>
        <dbReference type="EMBL" id="SDY97692.1"/>
    </source>
</evidence>
<evidence type="ECO:0000256" key="1">
    <source>
        <dbReference type="ARBA" id="ARBA00001917"/>
    </source>
</evidence>
<dbReference type="InterPro" id="IPR024624">
    <property type="entry name" value="Pyridox_Oxase_Alr4036_FMN-bd"/>
</dbReference>
<gene>
    <name evidence="6" type="ORF">SAMN05444412_104134</name>
</gene>
<dbReference type="RefSeq" id="WP_019598073.1">
    <property type="nucleotide sequence ID" value="NZ_FNQC01000004.1"/>
</dbReference>
<organism evidence="6 7">
    <name type="scientific">Rhodonellum ikkaensis</name>
    <dbReference type="NCBI Taxonomy" id="336829"/>
    <lineage>
        <taxon>Bacteria</taxon>
        <taxon>Pseudomonadati</taxon>
        <taxon>Bacteroidota</taxon>
        <taxon>Cytophagia</taxon>
        <taxon>Cytophagales</taxon>
        <taxon>Cytophagaceae</taxon>
        <taxon>Rhodonellum</taxon>
    </lineage>
</organism>
<dbReference type="Proteomes" id="UP000199663">
    <property type="component" value="Unassembled WGS sequence"/>
</dbReference>
<evidence type="ECO:0000256" key="3">
    <source>
        <dbReference type="ARBA" id="ARBA00022643"/>
    </source>
</evidence>
<dbReference type="SUPFAM" id="SSF50475">
    <property type="entry name" value="FMN-binding split barrel"/>
    <property type="match status" value="1"/>
</dbReference>
<keyword evidence="2" id="KW-0285">Flavoprotein</keyword>
<dbReference type="Gene3D" id="2.30.110.10">
    <property type="entry name" value="Electron Transport, Fmn-binding Protein, Chain A"/>
    <property type="match status" value="1"/>
</dbReference>
<dbReference type="PANTHER" id="PTHR10851">
    <property type="entry name" value="PYRIDOXINE-5-PHOSPHATE OXIDASE"/>
    <property type="match status" value="1"/>
</dbReference>
<dbReference type="PANTHER" id="PTHR10851:SF3">
    <property type="entry name" value="PYRIDOXINE_PYRIDOXAMINE 5'-PHOSPHATE OXIDASE 2"/>
    <property type="match status" value="1"/>
</dbReference>
<comment type="cofactor">
    <cofactor evidence="1">
        <name>FMN</name>
        <dbReference type="ChEBI" id="CHEBI:58210"/>
    </cofactor>
</comment>